<evidence type="ECO:0000256" key="2">
    <source>
        <dbReference type="ARBA" id="ARBA00022898"/>
    </source>
</evidence>
<sequence>MRRKAQKSLTQLAVFGCILFLIFFLNRSPSPTPTPKKRILNKYPWSKITYQTSSEVPESRGICRGLKRTSKPALVISRVEADGDPTWLNTLSGKYHLCIYTVDAPPNPKSKYLQVPANRGHEAMAYLTFLIDNYDQIPSAGAVFAHGSRFAWHNDHPEYDNADLLAALNIPTALEPWGYHNLRCDWSLSTCPSTVPPQAGLSNTFKAVLQPWSARAVSDIALPKALTSLFGPAARLPRSQTIRSQCCAQFVVSRDNIRRHSRDEYVALRQWLLDAGRHRDAAPLDDRISGRVLSYVWHILFVDQSLLVAGGGVDLDALNQQASWYKLGLELDEATVEVTGRFGDLGGQYVPEAMKTCLAELEAGFNSAVNDPGFWKEYHSYGFCLLAAWAKPSIIAETGAGHHGYATANVCVKFGMKCTIFMGADNIRRQALNVARIRLFVNLNTTHFIIGLAVGPHPFPTTVRTFQSVIGDEPKSQMKQELGKLPDAVVVCLGGGSNAAAGGDGLNTSRHSASLSSGSVGVLYGVRIYVLQDQNGQISDSHSVSVGLNYPGAEPELANLKYNNRATFLVATDNRCLRGFSALNRL</sequence>
<comment type="cofactor">
    <cofactor evidence="1">
        <name>pyridoxal 5'-phosphate</name>
        <dbReference type="ChEBI" id="CHEBI:597326"/>
    </cofactor>
</comment>
<dbReference type="InterPro" id="IPR023026">
    <property type="entry name" value="Trp_synth_beta/beta-like"/>
</dbReference>
<accession>A0A8H6A2F9</accession>
<reference evidence="3 4" key="1">
    <citation type="submission" date="2019-04" db="EMBL/GenBank/DDBJ databases">
        <title>Aspergillus burnettii sp. nov., novel species from soil in southeast Queensland.</title>
        <authorList>
            <person name="Gilchrist C.L.M."/>
            <person name="Pitt J.I."/>
            <person name="Lange L."/>
            <person name="Lacey H.J."/>
            <person name="Vuong D."/>
            <person name="Midgley D.J."/>
            <person name="Greenfield P."/>
            <person name="Bradbury M."/>
            <person name="Lacey E."/>
            <person name="Busk P.K."/>
            <person name="Pilgaard B."/>
            <person name="Chooi Y.H."/>
            <person name="Piggott A.M."/>
        </authorList>
    </citation>
    <scope>NUCLEOTIDE SEQUENCE [LARGE SCALE GENOMIC DNA]</scope>
    <source>
        <strain evidence="3 4">FRR 5400</strain>
    </source>
</reference>
<dbReference type="EMBL" id="SPNV01000133">
    <property type="protein sequence ID" value="KAF5860332.1"/>
    <property type="molecule type" value="Genomic_DNA"/>
</dbReference>
<evidence type="ECO:0000313" key="3">
    <source>
        <dbReference type="EMBL" id="KAF5860332.1"/>
    </source>
</evidence>
<name>A0A8H6A2F9_PETAA</name>
<evidence type="ECO:0000256" key="1">
    <source>
        <dbReference type="ARBA" id="ARBA00001933"/>
    </source>
</evidence>
<dbReference type="AlphaFoldDB" id="A0A8H6A2F9"/>
<dbReference type="GO" id="GO:0004834">
    <property type="term" value="F:tryptophan synthase activity"/>
    <property type="evidence" value="ECO:0007669"/>
    <property type="project" value="InterPro"/>
</dbReference>
<dbReference type="Pfam" id="PF11913">
    <property type="entry name" value="DUF3431"/>
    <property type="match status" value="1"/>
</dbReference>
<keyword evidence="4" id="KW-1185">Reference proteome</keyword>
<dbReference type="InterPro" id="IPR036052">
    <property type="entry name" value="TrpB-like_PALP_sf"/>
</dbReference>
<dbReference type="GO" id="GO:0005737">
    <property type="term" value="C:cytoplasm"/>
    <property type="evidence" value="ECO:0007669"/>
    <property type="project" value="TreeGrafter"/>
</dbReference>
<dbReference type="SUPFAM" id="SSF53686">
    <property type="entry name" value="Tryptophan synthase beta subunit-like PLP-dependent enzymes"/>
    <property type="match status" value="1"/>
</dbReference>
<dbReference type="Proteomes" id="UP000541154">
    <property type="component" value="Unassembled WGS sequence"/>
</dbReference>
<evidence type="ECO:0000313" key="4">
    <source>
        <dbReference type="Proteomes" id="UP000541154"/>
    </source>
</evidence>
<comment type="caution">
    <text evidence="3">The sequence shown here is derived from an EMBL/GenBank/DDBJ whole genome shotgun (WGS) entry which is preliminary data.</text>
</comment>
<organism evidence="3 4">
    <name type="scientific">Petromyces alliaceus</name>
    <name type="common">Aspergillus alliaceus</name>
    <dbReference type="NCBI Taxonomy" id="209559"/>
    <lineage>
        <taxon>Eukaryota</taxon>
        <taxon>Fungi</taxon>
        <taxon>Dikarya</taxon>
        <taxon>Ascomycota</taxon>
        <taxon>Pezizomycotina</taxon>
        <taxon>Eurotiomycetes</taxon>
        <taxon>Eurotiomycetidae</taxon>
        <taxon>Eurotiales</taxon>
        <taxon>Aspergillaceae</taxon>
        <taxon>Aspergillus</taxon>
        <taxon>Aspergillus subgen. Circumdati</taxon>
    </lineage>
</organism>
<protein>
    <submittedName>
        <fullName evidence="3">Uncharacterized protein</fullName>
    </submittedName>
</protein>
<dbReference type="PANTHER" id="PTHR48077:SF3">
    <property type="entry name" value="TRYPTOPHAN SYNTHASE"/>
    <property type="match status" value="1"/>
</dbReference>
<gene>
    <name evidence="3" type="ORF">ETB97_001692</name>
</gene>
<proteinExistence type="predicted"/>
<dbReference type="InterPro" id="IPR021838">
    <property type="entry name" value="DUF3431"/>
</dbReference>
<keyword evidence="2" id="KW-0663">Pyridoxal phosphate</keyword>
<dbReference type="PANTHER" id="PTHR48077">
    <property type="entry name" value="TRYPTOPHAN SYNTHASE-RELATED"/>
    <property type="match status" value="1"/>
</dbReference>
<dbReference type="Gene3D" id="3.40.50.1100">
    <property type="match status" value="5"/>
</dbReference>